<comment type="caution">
    <text evidence="1">The sequence shown here is derived from an EMBL/GenBank/DDBJ whole genome shotgun (WGS) entry which is preliminary data.</text>
</comment>
<reference evidence="1" key="1">
    <citation type="submission" date="2009-10" db="EMBL/GenBank/DDBJ databases">
        <title>Diversity of trophic interactions inside an arsenic-rich microbial ecosystem.</title>
        <authorList>
            <person name="Bertin P.N."/>
            <person name="Heinrich-Salmeron A."/>
            <person name="Pelletier E."/>
            <person name="Goulhen-Chollet F."/>
            <person name="Arsene-Ploetze F."/>
            <person name="Gallien S."/>
            <person name="Calteau A."/>
            <person name="Vallenet D."/>
            <person name="Casiot C."/>
            <person name="Chane-Woon-Ming B."/>
            <person name="Giloteaux L."/>
            <person name="Barakat M."/>
            <person name="Bonnefoy V."/>
            <person name="Bruneel O."/>
            <person name="Chandler M."/>
            <person name="Cleiss J."/>
            <person name="Duran R."/>
            <person name="Elbaz-Poulichet F."/>
            <person name="Fonknechten N."/>
            <person name="Lauga B."/>
            <person name="Mornico D."/>
            <person name="Ortet P."/>
            <person name="Schaeffer C."/>
            <person name="Siguier P."/>
            <person name="Alexander Thil Smith A."/>
            <person name="Van Dorsselaer A."/>
            <person name="Weissenbach J."/>
            <person name="Medigue C."/>
            <person name="Le Paslier D."/>
        </authorList>
    </citation>
    <scope>NUCLEOTIDE SEQUENCE</scope>
</reference>
<proteinExistence type="predicted"/>
<gene>
    <name evidence="1" type="ORF">CARN6_1454</name>
</gene>
<dbReference type="AlphaFoldDB" id="E6QLB0"/>
<organism evidence="1">
    <name type="scientific">mine drainage metagenome</name>
    <dbReference type="NCBI Taxonomy" id="410659"/>
    <lineage>
        <taxon>unclassified sequences</taxon>
        <taxon>metagenomes</taxon>
        <taxon>ecological metagenomes</taxon>
    </lineage>
</organism>
<name>E6QLB0_9ZZZZ</name>
<accession>E6QLB0</accession>
<protein>
    <submittedName>
        <fullName evidence="1">Uncharacterized protein</fullName>
    </submittedName>
</protein>
<sequence>MNPIQGFAKALNRMPPTVPALNPILPFPTDVIFGFRPMNNP</sequence>
<dbReference type="EMBL" id="CABQ01000176">
    <property type="protein sequence ID" value="CBI08030.1"/>
    <property type="molecule type" value="Genomic_DNA"/>
</dbReference>
<evidence type="ECO:0000313" key="1">
    <source>
        <dbReference type="EMBL" id="CBI08030.1"/>
    </source>
</evidence>